<keyword evidence="1" id="KW-0472">Membrane</keyword>
<dbReference type="Pfam" id="PF03703">
    <property type="entry name" value="bPH_2"/>
    <property type="match status" value="3"/>
</dbReference>
<gene>
    <name evidence="3" type="ORF">BC6307_24160</name>
</gene>
<evidence type="ECO:0000313" key="3">
    <source>
        <dbReference type="EMBL" id="AST94124.1"/>
    </source>
</evidence>
<feature type="transmembrane region" description="Helical" evidence="1">
    <location>
        <begin position="44"/>
        <end position="65"/>
    </location>
</feature>
<evidence type="ECO:0000259" key="2">
    <source>
        <dbReference type="Pfam" id="PF03703"/>
    </source>
</evidence>
<sequence length="490" mass="56373">MMFERRRMHPAATVVLFIKQLKDLIVPFIFIFIFGAAGNSFNLFSIFFMIFGLLAALLTGVLQWLRYYYWVENGELRTEYGIFVRKRRFIPIERIQSIDTSAGIIQRLFRIVKLQVETAGGGQEADVMISAVTKEEAEELRNILLAKKKEIVENAPSFEIDSNEKEVEENIEVQEEITHTYRITWGDLLIVGTTSGGIGVVLSGVFATATQLEQFIPYERVFTQFGEFLQRSVVIISIFIFLVLFISWIISIGMTMIKYGNFTVVKREDEIVISRGIIEKRQMTIPLERIQAIRVTQNLLRQPLGFATVYVESAGSSSGQESDHSTILFPLLKNKDVSKWLHDFVPDYKLQEDVHPLPKIALVRYLVRHVVPAIVVSGLLAYFIPPYGYFALLLIPIAGVLAYFRYRDGGWKLDGDLLQLSFRIINKNKVILKKKRIQSLEWRESLFQRRQNVGTLEAAIKSSFTFKNFKVIDVKVKDGANVYKWYSYKK</sequence>
<dbReference type="InterPro" id="IPR005182">
    <property type="entry name" value="YdbS-like_PH"/>
</dbReference>
<dbReference type="STRING" id="1314751.GCA_001591425_02979"/>
<dbReference type="RefSeq" id="WP_066417761.1">
    <property type="nucleotide sequence ID" value="NZ_CP018866.1"/>
</dbReference>
<accession>A0A223KXJ5</accession>
<feature type="transmembrane region" description="Helical" evidence="1">
    <location>
        <begin position="389"/>
        <end position="406"/>
    </location>
</feature>
<keyword evidence="4" id="KW-1185">Reference proteome</keyword>
<feature type="domain" description="YdbS-like PH" evidence="2">
    <location>
        <begin position="64"/>
        <end position="144"/>
    </location>
</feature>
<feature type="domain" description="YdbS-like PH" evidence="2">
    <location>
        <begin position="262"/>
        <end position="336"/>
    </location>
</feature>
<protein>
    <recommendedName>
        <fullName evidence="2">YdbS-like PH domain-containing protein</fullName>
    </recommendedName>
</protein>
<dbReference type="AlphaFoldDB" id="A0A223KXJ5"/>
<evidence type="ECO:0000256" key="1">
    <source>
        <dbReference type="SAM" id="Phobius"/>
    </source>
</evidence>
<keyword evidence="1" id="KW-0812">Transmembrane</keyword>
<dbReference type="PANTHER" id="PTHR34473">
    <property type="entry name" value="UPF0699 TRANSMEMBRANE PROTEIN YDBS"/>
    <property type="match status" value="1"/>
</dbReference>
<evidence type="ECO:0000313" key="4">
    <source>
        <dbReference type="Proteomes" id="UP000215224"/>
    </source>
</evidence>
<dbReference type="InterPro" id="IPR014529">
    <property type="entry name" value="UCP026631"/>
</dbReference>
<feature type="transmembrane region" description="Helical" evidence="1">
    <location>
        <begin position="365"/>
        <end position="383"/>
    </location>
</feature>
<feature type="transmembrane region" description="Helical" evidence="1">
    <location>
        <begin position="188"/>
        <end position="212"/>
    </location>
</feature>
<proteinExistence type="predicted"/>
<dbReference type="Proteomes" id="UP000215224">
    <property type="component" value="Chromosome"/>
</dbReference>
<name>A0A223KXJ5_9BACI</name>
<reference evidence="3 4" key="1">
    <citation type="submission" date="2016-12" db="EMBL/GenBank/DDBJ databases">
        <title>The whole genome sequencing and assembly of Bacillus cohnii DSM 6307T strain.</title>
        <authorList>
            <person name="Lee Y.-J."/>
            <person name="Yi H."/>
            <person name="Bahn Y.-S."/>
            <person name="Kim J.F."/>
            <person name="Lee D.-W."/>
        </authorList>
    </citation>
    <scope>NUCLEOTIDE SEQUENCE [LARGE SCALE GENOMIC DNA]</scope>
    <source>
        <strain evidence="3 4">DSM 6307</strain>
    </source>
</reference>
<keyword evidence="1" id="KW-1133">Transmembrane helix</keyword>
<dbReference type="PANTHER" id="PTHR34473:SF2">
    <property type="entry name" value="UPF0699 TRANSMEMBRANE PROTEIN YDBT"/>
    <property type="match status" value="1"/>
</dbReference>
<dbReference type="KEGG" id="bcoh:BC6307_24160"/>
<dbReference type="PIRSF" id="PIRSF026631">
    <property type="entry name" value="UCP026631"/>
    <property type="match status" value="1"/>
</dbReference>
<organism evidence="3 4">
    <name type="scientific">Sutcliffiella cohnii</name>
    <dbReference type="NCBI Taxonomy" id="33932"/>
    <lineage>
        <taxon>Bacteria</taxon>
        <taxon>Bacillati</taxon>
        <taxon>Bacillota</taxon>
        <taxon>Bacilli</taxon>
        <taxon>Bacillales</taxon>
        <taxon>Bacillaceae</taxon>
        <taxon>Sutcliffiella</taxon>
    </lineage>
</organism>
<feature type="transmembrane region" description="Helical" evidence="1">
    <location>
        <begin position="21"/>
        <end position="38"/>
    </location>
</feature>
<dbReference type="EMBL" id="CP018866">
    <property type="protein sequence ID" value="AST94124.1"/>
    <property type="molecule type" value="Genomic_DNA"/>
</dbReference>
<feature type="domain" description="YdbS-like PH" evidence="2">
    <location>
        <begin position="408"/>
        <end position="486"/>
    </location>
</feature>
<feature type="transmembrane region" description="Helical" evidence="1">
    <location>
        <begin position="232"/>
        <end position="257"/>
    </location>
</feature>